<feature type="compositionally biased region" description="Low complexity" evidence="6">
    <location>
        <begin position="478"/>
        <end position="492"/>
    </location>
</feature>
<evidence type="ECO:0000256" key="3">
    <source>
        <dbReference type="ARBA" id="ARBA00022475"/>
    </source>
</evidence>
<evidence type="ECO:0000256" key="2">
    <source>
        <dbReference type="ARBA" id="ARBA00009477"/>
    </source>
</evidence>
<evidence type="ECO:0000259" key="7">
    <source>
        <dbReference type="Pfam" id="PF25876"/>
    </source>
</evidence>
<sequence>MSSAQISEQETNAALPAPKPQISLPEPEKPKGSGFRKWIVVLVIALAVGAAVWKIRKNSQEQVTQGQKMAAMLDRPTPVQVVAVQQKTMPIYLTELGTVTAYNTVTIKSRVDGQLIRVNVTEGQTVHQGQLLAEIDPAPYQAALAQAEGQLVKDQAAAANATAEAARYTALLDAGVVSKENQQAQVSTAGQMEGSIDADKAAIQAAKVNLAYTKITSPINGVVGLRQVDPGNIVHAADTTGLLVVTQLQPIAVIFTLPEDHLQDVLKLTRNGHTLAVEAYDRSGTTHLASGKVLTVDNQIDTTTGTVKVKAVFDNKDGALFPNQFVNVRLILEQRANSLVIPAAALQSGTQGSFVYLVHPGDPPANLLTNGSDSGTQGRRRRAAGATNAGAPAAGAGAGNGGGKQNQAPFWAEARPVTVDVTEGTQVILKDGVSVGDSVVVDGQEKLRNGSRVIPTKATRVFAADSIGAQTGTSAPTGNAGQAGQNQQHGQPGNAGGTRP</sequence>
<dbReference type="AlphaFoldDB" id="A0A3R9QIN0"/>
<feature type="domain" description="Multidrug resistance protein MdtA-like beta-barrel" evidence="9">
    <location>
        <begin position="250"/>
        <end position="331"/>
    </location>
</feature>
<dbReference type="Proteomes" id="UP000269669">
    <property type="component" value="Unassembled WGS sequence"/>
</dbReference>
<dbReference type="EMBL" id="RSDW01000001">
    <property type="protein sequence ID" value="RSL17432.1"/>
    <property type="molecule type" value="Genomic_DNA"/>
</dbReference>
<dbReference type="Gene3D" id="2.40.420.20">
    <property type="match status" value="1"/>
</dbReference>
<dbReference type="Gene3D" id="2.40.30.170">
    <property type="match status" value="1"/>
</dbReference>
<feature type="region of interest" description="Disordered" evidence="6">
    <location>
        <begin position="365"/>
        <end position="408"/>
    </location>
</feature>
<gene>
    <name evidence="10" type="ORF">EDE15_2966</name>
</gene>
<dbReference type="Gene3D" id="1.10.287.470">
    <property type="entry name" value="Helix hairpin bin"/>
    <property type="match status" value="1"/>
</dbReference>
<feature type="domain" description="Multidrug resistance protein MdtA-like barrel-sandwich hybrid" evidence="8">
    <location>
        <begin position="103"/>
        <end position="246"/>
    </location>
</feature>
<evidence type="ECO:0000256" key="6">
    <source>
        <dbReference type="SAM" id="MobiDB-lite"/>
    </source>
</evidence>
<dbReference type="InterPro" id="IPR058625">
    <property type="entry name" value="MdtA-like_BSH"/>
</dbReference>
<evidence type="ECO:0000256" key="1">
    <source>
        <dbReference type="ARBA" id="ARBA00004236"/>
    </source>
</evidence>
<accession>A0A3R9QIN0</accession>
<dbReference type="PANTHER" id="PTHR30469:SF12">
    <property type="entry name" value="MULTIDRUG RESISTANCE PROTEIN MDTA"/>
    <property type="match status" value="1"/>
</dbReference>
<protein>
    <submittedName>
        <fullName evidence="10">Multidrug efflux system membrane fusion protein</fullName>
    </submittedName>
</protein>
<dbReference type="Pfam" id="PF25876">
    <property type="entry name" value="HH_MFP_RND"/>
    <property type="match status" value="1"/>
</dbReference>
<feature type="region of interest" description="Disordered" evidence="6">
    <location>
        <begin position="1"/>
        <end position="31"/>
    </location>
</feature>
<comment type="caution">
    <text evidence="10">The sequence shown here is derived from an EMBL/GenBank/DDBJ whole genome shotgun (WGS) entry which is preliminary data.</text>
</comment>
<dbReference type="Pfam" id="PF25917">
    <property type="entry name" value="BSH_RND"/>
    <property type="match status" value="1"/>
</dbReference>
<keyword evidence="5" id="KW-0472">Membrane</keyword>
<dbReference type="InterPro" id="IPR006143">
    <property type="entry name" value="RND_pump_MFP"/>
</dbReference>
<dbReference type="Pfam" id="PF25944">
    <property type="entry name" value="Beta-barrel_RND"/>
    <property type="match status" value="1"/>
</dbReference>
<reference evidence="10 11" key="1">
    <citation type="submission" date="2018-12" db="EMBL/GenBank/DDBJ databases">
        <title>Sequencing of bacterial isolates from soil warming experiment in Harvard Forest, Massachusetts, USA.</title>
        <authorList>
            <person name="Deangelis K."/>
        </authorList>
    </citation>
    <scope>NUCLEOTIDE SEQUENCE [LARGE SCALE GENOMIC DNA]</scope>
    <source>
        <strain evidence="10 11">EB153</strain>
    </source>
</reference>
<comment type="subcellular location">
    <subcellularLocation>
        <location evidence="1">Cell membrane</location>
    </subcellularLocation>
</comment>
<feature type="domain" description="Multidrug resistance protein MdtA-like alpha-helical hairpin" evidence="7">
    <location>
        <begin position="144"/>
        <end position="213"/>
    </location>
</feature>
<evidence type="ECO:0000313" key="11">
    <source>
        <dbReference type="Proteomes" id="UP000269669"/>
    </source>
</evidence>
<feature type="compositionally biased region" description="Low complexity" evidence="6">
    <location>
        <begin position="384"/>
        <end position="395"/>
    </location>
</feature>
<name>A0A3R9QIN0_9BACT</name>
<evidence type="ECO:0000313" key="10">
    <source>
        <dbReference type="EMBL" id="RSL17432.1"/>
    </source>
</evidence>
<dbReference type="GO" id="GO:1990281">
    <property type="term" value="C:efflux pump complex"/>
    <property type="evidence" value="ECO:0007669"/>
    <property type="project" value="TreeGrafter"/>
</dbReference>
<proteinExistence type="inferred from homology"/>
<dbReference type="NCBIfam" id="TIGR01730">
    <property type="entry name" value="RND_mfp"/>
    <property type="match status" value="1"/>
</dbReference>
<keyword evidence="11" id="KW-1185">Reference proteome</keyword>
<dbReference type="SUPFAM" id="SSF111369">
    <property type="entry name" value="HlyD-like secretion proteins"/>
    <property type="match status" value="1"/>
</dbReference>
<evidence type="ECO:0000256" key="4">
    <source>
        <dbReference type="ARBA" id="ARBA00022519"/>
    </source>
</evidence>
<evidence type="ECO:0000259" key="8">
    <source>
        <dbReference type="Pfam" id="PF25917"/>
    </source>
</evidence>
<keyword evidence="4" id="KW-0997">Cell inner membrane</keyword>
<dbReference type="GO" id="GO:0015562">
    <property type="term" value="F:efflux transmembrane transporter activity"/>
    <property type="evidence" value="ECO:0007669"/>
    <property type="project" value="TreeGrafter"/>
</dbReference>
<organism evidence="10 11">
    <name type="scientific">Edaphobacter aggregans</name>
    <dbReference type="NCBI Taxonomy" id="570835"/>
    <lineage>
        <taxon>Bacteria</taxon>
        <taxon>Pseudomonadati</taxon>
        <taxon>Acidobacteriota</taxon>
        <taxon>Terriglobia</taxon>
        <taxon>Terriglobales</taxon>
        <taxon>Acidobacteriaceae</taxon>
        <taxon>Edaphobacter</taxon>
    </lineage>
</organism>
<comment type="similarity">
    <text evidence="2">Belongs to the membrane fusion protein (MFP) (TC 8.A.1) family.</text>
</comment>
<dbReference type="Gene3D" id="2.40.50.100">
    <property type="match status" value="1"/>
</dbReference>
<dbReference type="InterPro" id="IPR058626">
    <property type="entry name" value="MdtA-like_b-barrel"/>
</dbReference>
<dbReference type="PANTHER" id="PTHR30469">
    <property type="entry name" value="MULTIDRUG RESISTANCE PROTEIN MDTA"/>
    <property type="match status" value="1"/>
</dbReference>
<evidence type="ECO:0000259" key="9">
    <source>
        <dbReference type="Pfam" id="PF25944"/>
    </source>
</evidence>
<feature type="region of interest" description="Disordered" evidence="6">
    <location>
        <begin position="469"/>
        <end position="500"/>
    </location>
</feature>
<feature type="compositionally biased region" description="Polar residues" evidence="6">
    <location>
        <begin position="1"/>
        <end position="12"/>
    </location>
</feature>
<keyword evidence="3" id="KW-1003">Cell membrane</keyword>
<dbReference type="InterPro" id="IPR058624">
    <property type="entry name" value="MdtA-like_HH"/>
</dbReference>
<evidence type="ECO:0000256" key="5">
    <source>
        <dbReference type="ARBA" id="ARBA00023136"/>
    </source>
</evidence>